<evidence type="ECO:0000313" key="8">
    <source>
        <dbReference type="EMBL" id="EFQ23960.1"/>
    </source>
</evidence>
<sequence>MSADLLHIAVLTLLVVSGFYAIWSRDMLSSVIALGGLSLVLSVEFYILQAPDVAIAEAAIGAGLSTAIYVIALKGCGRLGRLKKEDDPR</sequence>
<dbReference type="Proteomes" id="UP000005096">
    <property type="component" value="Chromosome"/>
</dbReference>
<dbReference type="HOGENOM" id="CLU_173139_2_0_0"/>
<gene>
    <name evidence="8" type="ORF">Apau_1541</name>
</gene>
<dbReference type="eggNOG" id="COG1563">
    <property type="taxonomic scope" value="Bacteria"/>
</dbReference>
<evidence type="ECO:0000256" key="4">
    <source>
        <dbReference type="ARBA" id="ARBA00022989"/>
    </source>
</evidence>
<dbReference type="RefSeq" id="WP_006301170.1">
    <property type="nucleotide sequence ID" value="NZ_CM001022.1"/>
</dbReference>
<dbReference type="AlphaFoldDB" id="E3D154"/>
<keyword evidence="3 6" id="KW-0812">Transmembrane</keyword>
<organism evidence="8 9">
    <name type="scientific">Aminomonas paucivorans DSM 12260</name>
    <dbReference type="NCBI Taxonomy" id="584708"/>
    <lineage>
        <taxon>Bacteria</taxon>
        <taxon>Thermotogati</taxon>
        <taxon>Synergistota</taxon>
        <taxon>Synergistia</taxon>
        <taxon>Synergistales</taxon>
        <taxon>Synergistaceae</taxon>
        <taxon>Aminomonas</taxon>
    </lineage>
</organism>
<proteinExistence type="predicted"/>
<evidence type="ECO:0000259" key="7">
    <source>
        <dbReference type="Pfam" id="PF13244"/>
    </source>
</evidence>
<dbReference type="STRING" id="584708.Apau_1541"/>
<feature type="transmembrane region" description="Helical" evidence="6">
    <location>
        <begin position="54"/>
        <end position="73"/>
    </location>
</feature>
<feature type="transmembrane region" description="Helical" evidence="6">
    <location>
        <begin position="6"/>
        <end position="23"/>
    </location>
</feature>
<reference evidence="8 9" key="1">
    <citation type="journal article" date="2010" name="Stand. Genomic Sci.">
        <title>Non-contiguous finished genome sequence of Aminomonas paucivorans type strain (GLU-3).</title>
        <authorList>
            <person name="Pitluck S."/>
            <person name="Yasawong M."/>
            <person name="Held B."/>
            <person name="Lapidus A."/>
            <person name="Nolan M."/>
            <person name="Copeland A."/>
            <person name="Lucas S."/>
            <person name="Del Rio T.G."/>
            <person name="Tice H."/>
            <person name="Cheng J.F."/>
            <person name="Chertkov O."/>
            <person name="Goodwin L."/>
            <person name="Tapia R."/>
            <person name="Han C."/>
            <person name="Liolios K."/>
            <person name="Ivanova N."/>
            <person name="Mavromatis K."/>
            <person name="Ovchinnikova G."/>
            <person name="Pati A."/>
            <person name="Chen A."/>
            <person name="Palaniappan K."/>
            <person name="Land M."/>
            <person name="Hauser L."/>
            <person name="Chang Y.J."/>
            <person name="Jeffries C.D."/>
            <person name="Pukall R."/>
            <person name="Spring S."/>
            <person name="Rohde M."/>
            <person name="Sikorski J."/>
            <person name="Goker M."/>
            <person name="Woyke T."/>
            <person name="Bristow J."/>
            <person name="Eisen J.A."/>
            <person name="Markowitz V."/>
            <person name="Hugenholtz P."/>
            <person name="Kyrpides N.C."/>
            <person name="Klenk H.P."/>
        </authorList>
    </citation>
    <scope>NUCLEOTIDE SEQUENCE [LARGE SCALE GENOMIC DNA]</scope>
    <source>
        <strain evidence="8 9">DSM 12260</strain>
    </source>
</reference>
<evidence type="ECO:0000256" key="3">
    <source>
        <dbReference type="ARBA" id="ARBA00022692"/>
    </source>
</evidence>
<dbReference type="InterPro" id="IPR025383">
    <property type="entry name" value="MrpA_C/MbhD"/>
</dbReference>
<accession>E3D154</accession>
<evidence type="ECO:0000256" key="2">
    <source>
        <dbReference type="ARBA" id="ARBA00022475"/>
    </source>
</evidence>
<dbReference type="GO" id="GO:0005886">
    <property type="term" value="C:plasma membrane"/>
    <property type="evidence" value="ECO:0007669"/>
    <property type="project" value="UniProtKB-SubCell"/>
</dbReference>
<feature type="transmembrane region" description="Helical" evidence="6">
    <location>
        <begin position="30"/>
        <end position="48"/>
    </location>
</feature>
<keyword evidence="4 6" id="KW-1133">Transmembrane helix</keyword>
<keyword evidence="9" id="KW-1185">Reference proteome</keyword>
<evidence type="ECO:0000256" key="5">
    <source>
        <dbReference type="ARBA" id="ARBA00023136"/>
    </source>
</evidence>
<dbReference type="PaxDb" id="584708-Apau_1541"/>
<comment type="subcellular location">
    <subcellularLocation>
        <location evidence="1">Cell membrane</location>
        <topology evidence="1">Multi-pass membrane protein</topology>
    </subcellularLocation>
</comment>
<dbReference type="EMBL" id="CM001022">
    <property type="protein sequence ID" value="EFQ23960.1"/>
    <property type="molecule type" value="Genomic_DNA"/>
</dbReference>
<evidence type="ECO:0000313" key="9">
    <source>
        <dbReference type="Proteomes" id="UP000005096"/>
    </source>
</evidence>
<evidence type="ECO:0000256" key="6">
    <source>
        <dbReference type="SAM" id="Phobius"/>
    </source>
</evidence>
<feature type="domain" description="MrpA C-terminal/MbhD" evidence="7">
    <location>
        <begin position="13"/>
        <end position="75"/>
    </location>
</feature>
<keyword evidence="2" id="KW-1003">Cell membrane</keyword>
<keyword evidence="5 6" id="KW-0472">Membrane</keyword>
<dbReference type="Pfam" id="PF13244">
    <property type="entry name" value="MbhD"/>
    <property type="match status" value="1"/>
</dbReference>
<protein>
    <submittedName>
        <fullName evidence="8">Membrane bound hydrogenase subunit mbhD</fullName>
    </submittedName>
</protein>
<evidence type="ECO:0000256" key="1">
    <source>
        <dbReference type="ARBA" id="ARBA00004651"/>
    </source>
</evidence>
<name>E3D154_9BACT</name>